<gene>
    <name evidence="1" type="ORF">ZEAMMB73_Zm00001d049476</name>
</gene>
<accession>A0A1D6PVL9</accession>
<sequence>MLTSSYSFPSSPIPLTSGVFSM</sequence>
<proteinExistence type="predicted"/>
<protein>
    <submittedName>
        <fullName evidence="1">Z1A alpha zein protein</fullName>
    </submittedName>
</protein>
<dbReference type="AlphaFoldDB" id="A0A1D6PVL9"/>
<dbReference type="EMBL" id="CM000780">
    <property type="protein sequence ID" value="AQK50499.1"/>
    <property type="molecule type" value="Genomic_DNA"/>
</dbReference>
<reference evidence="1" key="1">
    <citation type="submission" date="2015-12" db="EMBL/GenBank/DDBJ databases">
        <title>Update maize B73 reference genome by single molecule sequencing technologies.</title>
        <authorList>
            <consortium name="Maize Genome Sequencing Project"/>
            <person name="Ware D."/>
        </authorList>
    </citation>
    <scope>NUCLEOTIDE SEQUENCE</scope>
    <source>
        <tissue evidence="1">Seedling</tissue>
    </source>
</reference>
<organism evidence="1">
    <name type="scientific">Zea mays</name>
    <name type="common">Maize</name>
    <dbReference type="NCBI Taxonomy" id="4577"/>
    <lineage>
        <taxon>Eukaryota</taxon>
        <taxon>Viridiplantae</taxon>
        <taxon>Streptophyta</taxon>
        <taxon>Embryophyta</taxon>
        <taxon>Tracheophyta</taxon>
        <taxon>Spermatophyta</taxon>
        <taxon>Magnoliopsida</taxon>
        <taxon>Liliopsida</taxon>
        <taxon>Poales</taxon>
        <taxon>Poaceae</taxon>
        <taxon>PACMAD clade</taxon>
        <taxon>Panicoideae</taxon>
        <taxon>Andropogonodae</taxon>
        <taxon>Andropogoneae</taxon>
        <taxon>Tripsacinae</taxon>
        <taxon>Zea</taxon>
    </lineage>
</organism>
<name>A0A1D6PVL9_MAIZE</name>
<evidence type="ECO:0000313" key="1">
    <source>
        <dbReference type="EMBL" id="AQK50499.1"/>
    </source>
</evidence>